<comment type="caution">
    <text evidence="3">The sequence shown here is derived from an EMBL/GenBank/DDBJ whole genome shotgun (WGS) entry which is preliminary data.</text>
</comment>
<feature type="transmembrane region" description="Helical" evidence="2">
    <location>
        <begin position="140"/>
        <end position="162"/>
    </location>
</feature>
<organism evidence="3 4">
    <name type="scientific">Cladorrhinum samala</name>
    <dbReference type="NCBI Taxonomy" id="585594"/>
    <lineage>
        <taxon>Eukaryota</taxon>
        <taxon>Fungi</taxon>
        <taxon>Dikarya</taxon>
        <taxon>Ascomycota</taxon>
        <taxon>Pezizomycotina</taxon>
        <taxon>Sordariomycetes</taxon>
        <taxon>Sordariomycetidae</taxon>
        <taxon>Sordariales</taxon>
        <taxon>Podosporaceae</taxon>
        <taxon>Cladorrhinum</taxon>
    </lineage>
</organism>
<keyword evidence="2" id="KW-1133">Transmembrane helix</keyword>
<evidence type="ECO:0000313" key="3">
    <source>
        <dbReference type="EMBL" id="KAK4461381.1"/>
    </source>
</evidence>
<keyword evidence="4" id="KW-1185">Reference proteome</keyword>
<dbReference type="EMBL" id="MU864992">
    <property type="protein sequence ID" value="KAK4461381.1"/>
    <property type="molecule type" value="Genomic_DNA"/>
</dbReference>
<proteinExistence type="predicted"/>
<reference evidence="3" key="1">
    <citation type="journal article" date="2023" name="Mol. Phylogenet. Evol.">
        <title>Genome-scale phylogeny and comparative genomics of the fungal order Sordariales.</title>
        <authorList>
            <person name="Hensen N."/>
            <person name="Bonometti L."/>
            <person name="Westerberg I."/>
            <person name="Brannstrom I.O."/>
            <person name="Guillou S."/>
            <person name="Cros-Aarteil S."/>
            <person name="Calhoun S."/>
            <person name="Haridas S."/>
            <person name="Kuo A."/>
            <person name="Mondo S."/>
            <person name="Pangilinan J."/>
            <person name="Riley R."/>
            <person name="LaButti K."/>
            <person name="Andreopoulos B."/>
            <person name="Lipzen A."/>
            <person name="Chen C."/>
            <person name="Yan M."/>
            <person name="Daum C."/>
            <person name="Ng V."/>
            <person name="Clum A."/>
            <person name="Steindorff A."/>
            <person name="Ohm R.A."/>
            <person name="Martin F."/>
            <person name="Silar P."/>
            <person name="Natvig D.O."/>
            <person name="Lalanne C."/>
            <person name="Gautier V."/>
            <person name="Ament-Velasquez S.L."/>
            <person name="Kruys A."/>
            <person name="Hutchinson M.I."/>
            <person name="Powell A.J."/>
            <person name="Barry K."/>
            <person name="Miller A.N."/>
            <person name="Grigoriev I.V."/>
            <person name="Debuchy R."/>
            <person name="Gladieux P."/>
            <person name="Hiltunen Thoren M."/>
            <person name="Johannesson H."/>
        </authorList>
    </citation>
    <scope>NUCLEOTIDE SEQUENCE</scope>
    <source>
        <strain evidence="3">PSN324</strain>
    </source>
</reference>
<keyword evidence="2" id="KW-0812">Transmembrane</keyword>
<evidence type="ECO:0000256" key="1">
    <source>
        <dbReference type="SAM" id="MobiDB-lite"/>
    </source>
</evidence>
<protein>
    <submittedName>
        <fullName evidence="3">Protein SUR7</fullName>
    </submittedName>
</protein>
<dbReference type="GO" id="GO:0045121">
    <property type="term" value="C:membrane raft"/>
    <property type="evidence" value="ECO:0007669"/>
    <property type="project" value="TreeGrafter"/>
</dbReference>
<dbReference type="GO" id="GO:0030866">
    <property type="term" value="P:cortical actin cytoskeleton organization"/>
    <property type="evidence" value="ECO:0007669"/>
    <property type="project" value="TreeGrafter"/>
</dbReference>
<dbReference type="Gene3D" id="1.20.140.150">
    <property type="match status" value="1"/>
</dbReference>
<dbReference type="GO" id="GO:0032185">
    <property type="term" value="P:septin cytoskeleton organization"/>
    <property type="evidence" value="ECO:0007669"/>
    <property type="project" value="TreeGrafter"/>
</dbReference>
<gene>
    <name evidence="3" type="ORF">QBC42DRAFT_178660</name>
</gene>
<dbReference type="AlphaFoldDB" id="A0AAV9HKR1"/>
<dbReference type="GO" id="GO:0005938">
    <property type="term" value="C:cell cortex"/>
    <property type="evidence" value="ECO:0007669"/>
    <property type="project" value="TreeGrafter"/>
</dbReference>
<name>A0AAV9HKR1_9PEZI</name>
<feature type="transmembrane region" description="Helical" evidence="2">
    <location>
        <begin position="213"/>
        <end position="233"/>
    </location>
</feature>
<evidence type="ECO:0000313" key="4">
    <source>
        <dbReference type="Proteomes" id="UP001321749"/>
    </source>
</evidence>
<dbReference type="Pfam" id="PF06687">
    <property type="entry name" value="SUR7"/>
    <property type="match status" value="1"/>
</dbReference>
<feature type="transmembrane region" description="Helical" evidence="2">
    <location>
        <begin position="33"/>
        <end position="54"/>
    </location>
</feature>
<dbReference type="GO" id="GO:0005886">
    <property type="term" value="C:plasma membrane"/>
    <property type="evidence" value="ECO:0007669"/>
    <property type="project" value="InterPro"/>
</dbReference>
<sequence length="277" mass="30342">MAGSKSHLLSPRNQSGGHGRVNTRGVKTGIKSISALIFLAGSLILLWFVILSGITRTSPLRQTYFLRADTSGISGARDISQWTYFKVCGLDNLNCGPARPGLPLGDAWDTDAAGVPSELIGKHGGGTTSTTYWYMWRFGWVFYLIALFFETAAFFAGFLACISRLGAALSGFISMIALVFLTAAVSLMTATFVKMRNVFVDNNRNATLGRYAFGFSWGAWAALLISTILFCLARRSHTKDRYAHGTPRKSFGWGGPSRKSTGSRRSYDGRRVKEEYP</sequence>
<dbReference type="GO" id="GO:0031505">
    <property type="term" value="P:fungal-type cell wall organization"/>
    <property type="evidence" value="ECO:0007669"/>
    <property type="project" value="TreeGrafter"/>
</dbReference>
<dbReference type="PANTHER" id="PTHR36414">
    <property type="entry name" value="PROTEIN SUR7"/>
    <property type="match status" value="1"/>
</dbReference>
<dbReference type="PANTHER" id="PTHR36414:SF1">
    <property type="entry name" value="PROTEIN SUR7"/>
    <property type="match status" value="1"/>
</dbReference>
<feature type="region of interest" description="Disordered" evidence="1">
    <location>
        <begin position="242"/>
        <end position="277"/>
    </location>
</feature>
<feature type="region of interest" description="Disordered" evidence="1">
    <location>
        <begin position="1"/>
        <end position="23"/>
    </location>
</feature>
<keyword evidence="2" id="KW-0472">Membrane</keyword>
<dbReference type="GO" id="GO:0006897">
    <property type="term" value="P:endocytosis"/>
    <property type="evidence" value="ECO:0007669"/>
    <property type="project" value="TreeGrafter"/>
</dbReference>
<evidence type="ECO:0000256" key="2">
    <source>
        <dbReference type="SAM" id="Phobius"/>
    </source>
</evidence>
<feature type="transmembrane region" description="Helical" evidence="2">
    <location>
        <begin position="169"/>
        <end position="193"/>
    </location>
</feature>
<accession>A0AAV9HKR1</accession>
<dbReference type="Proteomes" id="UP001321749">
    <property type="component" value="Unassembled WGS sequence"/>
</dbReference>
<feature type="compositionally biased region" description="Basic and acidic residues" evidence="1">
    <location>
        <begin position="265"/>
        <end position="277"/>
    </location>
</feature>
<dbReference type="InterPro" id="IPR009571">
    <property type="entry name" value="SUR7/Rim9-like_fungi"/>
</dbReference>
<reference evidence="3" key="2">
    <citation type="submission" date="2023-06" db="EMBL/GenBank/DDBJ databases">
        <authorList>
            <consortium name="Lawrence Berkeley National Laboratory"/>
            <person name="Mondo S.J."/>
            <person name="Hensen N."/>
            <person name="Bonometti L."/>
            <person name="Westerberg I."/>
            <person name="Brannstrom I.O."/>
            <person name="Guillou S."/>
            <person name="Cros-Aarteil S."/>
            <person name="Calhoun S."/>
            <person name="Haridas S."/>
            <person name="Kuo A."/>
            <person name="Pangilinan J."/>
            <person name="Riley R."/>
            <person name="Labutti K."/>
            <person name="Andreopoulos B."/>
            <person name="Lipzen A."/>
            <person name="Chen C."/>
            <person name="Yanf M."/>
            <person name="Daum C."/>
            <person name="Ng V."/>
            <person name="Clum A."/>
            <person name="Steindorff A."/>
            <person name="Ohm R."/>
            <person name="Martin F."/>
            <person name="Silar P."/>
            <person name="Natvig D."/>
            <person name="Lalanne C."/>
            <person name="Gautier V."/>
            <person name="Ament-Velasquez S.L."/>
            <person name="Kruys A."/>
            <person name="Hutchinson M.I."/>
            <person name="Powell A.J."/>
            <person name="Barry K."/>
            <person name="Miller A.N."/>
            <person name="Grigoriev I.V."/>
            <person name="Debuchy R."/>
            <person name="Gladieux P."/>
            <person name="Thoren M.H."/>
            <person name="Johannesson H."/>
        </authorList>
    </citation>
    <scope>NUCLEOTIDE SEQUENCE</scope>
    <source>
        <strain evidence="3">PSN324</strain>
    </source>
</reference>